<evidence type="ECO:0000313" key="2">
    <source>
        <dbReference type="EMBL" id="CAG9839321.1"/>
    </source>
</evidence>
<protein>
    <submittedName>
        <fullName evidence="2">Uncharacterized protein</fullName>
    </submittedName>
</protein>
<dbReference type="AlphaFoldDB" id="A0A9N9T9T6"/>
<keyword evidence="3" id="KW-1185">Reference proteome</keyword>
<feature type="compositionally biased region" description="Basic and acidic residues" evidence="1">
    <location>
        <begin position="73"/>
        <end position="83"/>
    </location>
</feature>
<sequence>MVACSRSRENAEWSGGTGVVFSIIRFIMSSESEIESDHFQDSGSEYAPSDLDQPSTSRRLKRTEIKTKKRDRRRLDRTTLTEKRGRKRVRNESARQINVRKSLKACGEEYLNSVKKVVPKRTVGIRCTCRLKCFDKIDETKRLSILSSFNDLGN</sequence>
<name>A0A9N9T9T6_DIABA</name>
<evidence type="ECO:0000313" key="3">
    <source>
        <dbReference type="Proteomes" id="UP001153709"/>
    </source>
</evidence>
<gene>
    <name evidence="2" type="ORF">DIABBA_LOCUS12099</name>
</gene>
<evidence type="ECO:0000256" key="1">
    <source>
        <dbReference type="SAM" id="MobiDB-lite"/>
    </source>
</evidence>
<proteinExistence type="predicted"/>
<dbReference type="OrthoDB" id="6774094at2759"/>
<dbReference type="Proteomes" id="UP001153709">
    <property type="component" value="Chromosome 8"/>
</dbReference>
<accession>A0A9N9T9T6</accession>
<reference evidence="2" key="1">
    <citation type="submission" date="2022-01" db="EMBL/GenBank/DDBJ databases">
        <authorList>
            <person name="King R."/>
        </authorList>
    </citation>
    <scope>NUCLEOTIDE SEQUENCE</scope>
</reference>
<feature type="region of interest" description="Disordered" evidence="1">
    <location>
        <begin position="37"/>
        <end position="94"/>
    </location>
</feature>
<dbReference type="EMBL" id="OU898283">
    <property type="protein sequence ID" value="CAG9839321.1"/>
    <property type="molecule type" value="Genomic_DNA"/>
</dbReference>
<organism evidence="2 3">
    <name type="scientific">Diabrotica balteata</name>
    <name type="common">Banded cucumber beetle</name>
    <dbReference type="NCBI Taxonomy" id="107213"/>
    <lineage>
        <taxon>Eukaryota</taxon>
        <taxon>Metazoa</taxon>
        <taxon>Ecdysozoa</taxon>
        <taxon>Arthropoda</taxon>
        <taxon>Hexapoda</taxon>
        <taxon>Insecta</taxon>
        <taxon>Pterygota</taxon>
        <taxon>Neoptera</taxon>
        <taxon>Endopterygota</taxon>
        <taxon>Coleoptera</taxon>
        <taxon>Polyphaga</taxon>
        <taxon>Cucujiformia</taxon>
        <taxon>Chrysomeloidea</taxon>
        <taxon>Chrysomelidae</taxon>
        <taxon>Galerucinae</taxon>
        <taxon>Diabroticina</taxon>
        <taxon>Diabroticites</taxon>
        <taxon>Diabrotica</taxon>
    </lineage>
</organism>